<dbReference type="AlphaFoldDB" id="A0A2T0W5H6"/>
<dbReference type="GO" id="GO:0030153">
    <property type="term" value="P:bacteriocin immunity"/>
    <property type="evidence" value="ECO:0007669"/>
    <property type="project" value="UniProtKB-KW"/>
</dbReference>
<dbReference type="InterPro" id="IPR023130">
    <property type="entry name" value="Ta0600-like_sf"/>
</dbReference>
<name>A0A2T0W5H6_9LACT</name>
<proteinExistence type="predicted"/>
<organism evidence="2 3">
    <name type="scientific">Alkalibacterium olivapovliticus</name>
    <dbReference type="NCBI Taxonomy" id="99907"/>
    <lineage>
        <taxon>Bacteria</taxon>
        <taxon>Bacillati</taxon>
        <taxon>Bacillota</taxon>
        <taxon>Bacilli</taxon>
        <taxon>Lactobacillales</taxon>
        <taxon>Carnobacteriaceae</taxon>
        <taxon>Alkalibacterium</taxon>
    </lineage>
</organism>
<dbReference type="InterPro" id="IPR015046">
    <property type="entry name" value="LciA_Immunity-like"/>
</dbReference>
<dbReference type="RefSeq" id="WP_170068867.1">
    <property type="nucleotide sequence ID" value="NZ_PVTO01000019.1"/>
</dbReference>
<protein>
    <submittedName>
        <fullName evidence="2">Enterocin A immunity protein</fullName>
    </submittedName>
</protein>
<dbReference type="SUPFAM" id="SSF109797">
    <property type="entry name" value="Bacteriocin immunity protein-like"/>
    <property type="match status" value="1"/>
</dbReference>
<dbReference type="Proteomes" id="UP000238205">
    <property type="component" value="Unassembled WGS sequence"/>
</dbReference>
<dbReference type="Gene3D" id="1.20.1440.50">
    <property type="entry name" value="Ta0600-like"/>
    <property type="match status" value="1"/>
</dbReference>
<sequence>MTDKEKVEQLIDRMSAAYSDPEVKKDGYMHQLLFDSAQQLTKGINHRPICVRLSKEIGRFSLRNNLKTPQSLNDLYDLVTDQDVAYRGSVVNAMTWVRYRK</sequence>
<evidence type="ECO:0000256" key="1">
    <source>
        <dbReference type="ARBA" id="ARBA00023025"/>
    </source>
</evidence>
<evidence type="ECO:0000313" key="3">
    <source>
        <dbReference type="Proteomes" id="UP000238205"/>
    </source>
</evidence>
<comment type="caution">
    <text evidence="2">The sequence shown here is derived from an EMBL/GenBank/DDBJ whole genome shotgun (WGS) entry which is preliminary data.</text>
</comment>
<dbReference type="EMBL" id="PVTO01000019">
    <property type="protein sequence ID" value="PRY81020.1"/>
    <property type="molecule type" value="Genomic_DNA"/>
</dbReference>
<gene>
    <name evidence="2" type="ORF">CLV38_11930</name>
</gene>
<keyword evidence="1" id="KW-0079">Bacteriocin immunity</keyword>
<dbReference type="Pfam" id="PF08951">
    <property type="entry name" value="EntA_Immun"/>
    <property type="match status" value="1"/>
</dbReference>
<accession>A0A2T0W5H6</accession>
<reference evidence="2 3" key="1">
    <citation type="submission" date="2018-03" db="EMBL/GenBank/DDBJ databases">
        <title>Genomic Encyclopedia of Archaeal and Bacterial Type Strains, Phase II (KMG-II): from individual species to whole genera.</title>
        <authorList>
            <person name="Goeker M."/>
        </authorList>
    </citation>
    <scope>NUCLEOTIDE SEQUENCE [LARGE SCALE GENOMIC DNA]</scope>
    <source>
        <strain evidence="2 3">DSM 13175</strain>
    </source>
</reference>
<keyword evidence="3" id="KW-1185">Reference proteome</keyword>
<evidence type="ECO:0000313" key="2">
    <source>
        <dbReference type="EMBL" id="PRY81020.1"/>
    </source>
</evidence>